<evidence type="ECO:0000256" key="1">
    <source>
        <dbReference type="SAM" id="Coils"/>
    </source>
</evidence>
<feature type="domain" description="DUF4349" evidence="3">
    <location>
        <begin position="73"/>
        <end position="276"/>
    </location>
</feature>
<keyword evidence="2" id="KW-0812">Transmembrane</keyword>
<keyword evidence="5" id="KW-1185">Reference proteome</keyword>
<name>A0A3M9MBK1_9BACT</name>
<proteinExistence type="predicted"/>
<organism evidence="4 5">
    <name type="scientific">Rufibacter latericius</name>
    <dbReference type="NCBI Taxonomy" id="2487040"/>
    <lineage>
        <taxon>Bacteria</taxon>
        <taxon>Pseudomonadati</taxon>
        <taxon>Bacteroidota</taxon>
        <taxon>Cytophagia</taxon>
        <taxon>Cytophagales</taxon>
        <taxon>Hymenobacteraceae</taxon>
        <taxon>Rufibacter</taxon>
    </lineage>
</organism>
<reference evidence="4 5" key="1">
    <citation type="submission" date="2018-11" db="EMBL/GenBank/DDBJ databases">
        <title>Rufibacter latericius sp. nov., isolated from water in Baiyang Lake.</title>
        <authorList>
            <person name="Yang Y."/>
        </authorList>
    </citation>
    <scope>NUCLEOTIDE SEQUENCE [LARGE SCALE GENOMIC DNA]</scope>
    <source>
        <strain evidence="4 5">R-22-1c-1</strain>
    </source>
</reference>
<evidence type="ECO:0000313" key="4">
    <source>
        <dbReference type="EMBL" id="RNI22545.1"/>
    </source>
</evidence>
<dbReference type="Proteomes" id="UP000272117">
    <property type="component" value="Unassembled WGS sequence"/>
</dbReference>
<feature type="transmembrane region" description="Helical" evidence="2">
    <location>
        <begin position="253"/>
        <end position="278"/>
    </location>
</feature>
<keyword evidence="1" id="KW-0175">Coiled coil</keyword>
<dbReference type="AlphaFoldDB" id="A0A3M9MBK1"/>
<sequence>MGYLFEDEGIKVKLRPMKTLSAPLSLLFILSVTFLFSGCEAKQESMLNEVAATQDAAVSTGETNEAKPKTQEHVIRQAEVKFEVQDLFQSTQRVESLVSDMGATLSNTTQHQTEDTKTTDFVIRVQPEKFKPLLQQLQKESIRLDVRTISSEDVGLEYVDLEARKKAKEAVEQRFLGLLKEAKTIKQVLEVEREIQAVREQIESTEARLRYLQNQTAYSTIRLSMYQVIPVSTPQEPGFGARLFAALDTGWQLWLSLVIGFFYLWPVWLVGLGIMIYLRKSRVA</sequence>
<keyword evidence="2" id="KW-1133">Transmembrane helix</keyword>
<protein>
    <submittedName>
        <fullName evidence="4">DUF4349 domain-containing protein</fullName>
    </submittedName>
</protein>
<dbReference type="Pfam" id="PF14257">
    <property type="entry name" value="DUF4349"/>
    <property type="match status" value="1"/>
</dbReference>
<keyword evidence="2" id="KW-0472">Membrane</keyword>
<evidence type="ECO:0000256" key="2">
    <source>
        <dbReference type="SAM" id="Phobius"/>
    </source>
</evidence>
<dbReference type="OrthoDB" id="5381491at2"/>
<feature type="coiled-coil region" evidence="1">
    <location>
        <begin position="188"/>
        <end position="215"/>
    </location>
</feature>
<evidence type="ECO:0000259" key="3">
    <source>
        <dbReference type="Pfam" id="PF14257"/>
    </source>
</evidence>
<evidence type="ECO:0000313" key="5">
    <source>
        <dbReference type="Proteomes" id="UP000272117"/>
    </source>
</evidence>
<dbReference type="InterPro" id="IPR025645">
    <property type="entry name" value="DUF4349"/>
</dbReference>
<gene>
    <name evidence="4" type="ORF">EFB08_20820</name>
</gene>
<comment type="caution">
    <text evidence="4">The sequence shown here is derived from an EMBL/GenBank/DDBJ whole genome shotgun (WGS) entry which is preliminary data.</text>
</comment>
<dbReference type="EMBL" id="RJJD01000021">
    <property type="protein sequence ID" value="RNI22545.1"/>
    <property type="molecule type" value="Genomic_DNA"/>
</dbReference>
<accession>A0A3M9MBK1</accession>